<evidence type="ECO:0000313" key="2">
    <source>
        <dbReference type="WBParaSite" id="ASIM_0000959701-mRNA-1"/>
    </source>
</evidence>
<name>A0A0M3JPK0_ANISI</name>
<protein>
    <submittedName>
        <fullName evidence="2">Protein phosphatase 1 regulatory subunit 35</fullName>
    </submittedName>
</protein>
<reference evidence="2" key="1">
    <citation type="submission" date="2017-02" db="UniProtKB">
        <authorList>
            <consortium name="WormBaseParasite"/>
        </authorList>
    </citation>
    <scope>IDENTIFICATION</scope>
</reference>
<feature type="compositionally biased region" description="Basic and acidic residues" evidence="1">
    <location>
        <begin position="1"/>
        <end position="16"/>
    </location>
</feature>
<organism evidence="2">
    <name type="scientific">Anisakis simplex</name>
    <name type="common">Herring worm</name>
    <dbReference type="NCBI Taxonomy" id="6269"/>
    <lineage>
        <taxon>Eukaryota</taxon>
        <taxon>Metazoa</taxon>
        <taxon>Ecdysozoa</taxon>
        <taxon>Nematoda</taxon>
        <taxon>Chromadorea</taxon>
        <taxon>Rhabditida</taxon>
        <taxon>Spirurina</taxon>
        <taxon>Ascaridomorpha</taxon>
        <taxon>Ascaridoidea</taxon>
        <taxon>Anisakidae</taxon>
        <taxon>Anisakis</taxon>
        <taxon>Anisakis simplex complex</taxon>
    </lineage>
</organism>
<feature type="region of interest" description="Disordered" evidence="1">
    <location>
        <begin position="1"/>
        <end position="61"/>
    </location>
</feature>
<dbReference type="WBParaSite" id="ASIM_0000959701-mRNA-1">
    <property type="protein sequence ID" value="ASIM_0000959701-mRNA-1"/>
    <property type="gene ID" value="ASIM_0000959701"/>
</dbReference>
<evidence type="ECO:0000256" key="1">
    <source>
        <dbReference type="SAM" id="MobiDB-lite"/>
    </source>
</evidence>
<sequence length="79" mass="8627">LKEMQRRDMEEAERRAAGAQRGSVGKQATPARERVPLEGTAATSMERVGPETSDGPVEPSKSKIFKLDPLEISLSFLLS</sequence>
<accession>A0A0M3JPK0</accession>
<proteinExistence type="predicted"/>
<dbReference type="AlphaFoldDB" id="A0A0M3JPK0"/>